<dbReference type="EMBL" id="BMGK01000007">
    <property type="protein sequence ID" value="GGD95034.1"/>
    <property type="molecule type" value="Genomic_DNA"/>
</dbReference>
<evidence type="ECO:0000313" key="8">
    <source>
        <dbReference type="EMBL" id="GGD95034.1"/>
    </source>
</evidence>
<dbReference type="GO" id="GO:0005737">
    <property type="term" value="C:cytoplasm"/>
    <property type="evidence" value="ECO:0007669"/>
    <property type="project" value="UniProtKB-SubCell"/>
</dbReference>
<keyword evidence="9" id="KW-1185">Reference proteome</keyword>
<dbReference type="GO" id="GO:0003677">
    <property type="term" value="F:DNA binding"/>
    <property type="evidence" value="ECO:0007669"/>
    <property type="project" value="InterPro"/>
</dbReference>
<dbReference type="PANTHER" id="PTHR46630">
    <property type="entry name" value="TETRATRICOPEPTIDE REPEAT PROTEIN 29"/>
    <property type="match status" value="1"/>
</dbReference>
<evidence type="ECO:0008006" key="10">
    <source>
        <dbReference type="Google" id="ProtNLM"/>
    </source>
</evidence>
<dbReference type="Proteomes" id="UP000652231">
    <property type="component" value="Unassembled WGS sequence"/>
</dbReference>
<dbReference type="SMART" id="SM00028">
    <property type="entry name" value="TPR"/>
    <property type="match status" value="4"/>
</dbReference>
<dbReference type="InterPro" id="IPR011990">
    <property type="entry name" value="TPR-like_helical_dom_sf"/>
</dbReference>
<dbReference type="GO" id="GO:0006355">
    <property type="term" value="P:regulation of DNA-templated transcription"/>
    <property type="evidence" value="ECO:0007669"/>
    <property type="project" value="InterPro"/>
</dbReference>
<dbReference type="Gene3D" id="1.25.40.10">
    <property type="entry name" value="Tetratricopeptide repeat domain"/>
    <property type="match status" value="2"/>
</dbReference>
<accession>A0A8J2VB88</accession>
<reference evidence="8" key="1">
    <citation type="journal article" date="2014" name="Int. J. Syst. Evol. Microbiol.">
        <title>Complete genome sequence of Corynebacterium casei LMG S-19264T (=DSM 44701T), isolated from a smear-ripened cheese.</title>
        <authorList>
            <consortium name="US DOE Joint Genome Institute (JGI-PGF)"/>
            <person name="Walter F."/>
            <person name="Albersmeier A."/>
            <person name="Kalinowski J."/>
            <person name="Ruckert C."/>
        </authorList>
    </citation>
    <scope>NUCLEOTIDE SEQUENCE</scope>
    <source>
        <strain evidence="8">CGMCC 1.12924</strain>
    </source>
</reference>
<feature type="repeat" description="TPR" evidence="6">
    <location>
        <begin position="70"/>
        <end position="103"/>
    </location>
</feature>
<sequence length="512" mass="59699">MYIKDYSRSLELLAEAKTLAVENNWHKQHFLALNNMGANYYSMLDYGEALNYYLEAYTLAIKELDAQQEMTVLNNIAILFLREKNYSRAIEYFEKAYELAKNVSDQKKIALYAVNLGLAYNSNEMPQQALYFLEEALSLREENPAVVTEAQIGLADNLLLRKEYAKAVELALELLSQEELKQDTELRLSVLLILSNVYEALNELLTAESYALKALEKPVNLESKMLVYEQLVALYTQTDQYEQALAAKDSLLSLHTDLNNIKNGKLYETNKVKFEIQNYQQQLRENKQKLEKQRKSYFQLLGGALLAFLLTGWALRNSYIKNKQEKVLHRRNQELNALELKQKQSDNLLLEQQMQEKETLGLLEQERLKNEIEVRNRKLSAKALYLSERNELIAALINDLSNNPEINDNKSIKEQIKKLKALLKTDAEWDEFIRHFEEVNHNFLTRLKRRHPSLNANDIRFVTYLYMNLSHKEIAALLNITAEACRKRKERISKKMELEDSSLLFNYLSSLK</sequence>
<evidence type="ECO:0000256" key="2">
    <source>
        <dbReference type="ARBA" id="ARBA00022490"/>
    </source>
</evidence>
<organism evidence="8 9">
    <name type="scientific">Planktosalinus lacus</name>
    <dbReference type="NCBI Taxonomy" id="1526573"/>
    <lineage>
        <taxon>Bacteria</taxon>
        <taxon>Pseudomonadati</taxon>
        <taxon>Bacteroidota</taxon>
        <taxon>Flavobacteriia</taxon>
        <taxon>Flavobacteriales</taxon>
        <taxon>Flavobacteriaceae</taxon>
        <taxon>Planktosalinus</taxon>
    </lineage>
</organism>
<evidence type="ECO:0000313" key="9">
    <source>
        <dbReference type="Proteomes" id="UP000652231"/>
    </source>
</evidence>
<dbReference type="InterPro" id="IPR051476">
    <property type="entry name" value="Bac_ResReg_Asp_Phosphatase"/>
</dbReference>
<dbReference type="PROSITE" id="PS50005">
    <property type="entry name" value="TPR"/>
    <property type="match status" value="1"/>
</dbReference>
<reference evidence="8" key="2">
    <citation type="submission" date="2020-09" db="EMBL/GenBank/DDBJ databases">
        <authorList>
            <person name="Sun Q."/>
            <person name="Zhou Y."/>
        </authorList>
    </citation>
    <scope>NUCLEOTIDE SEQUENCE</scope>
    <source>
        <strain evidence="8">CGMCC 1.12924</strain>
    </source>
</reference>
<comment type="subcellular location">
    <subcellularLocation>
        <location evidence="1">Cytoplasm</location>
    </subcellularLocation>
</comment>
<evidence type="ECO:0000256" key="5">
    <source>
        <dbReference type="ARBA" id="ARBA00038253"/>
    </source>
</evidence>
<dbReference type="AlphaFoldDB" id="A0A8J2VB88"/>
<evidence type="ECO:0000256" key="1">
    <source>
        <dbReference type="ARBA" id="ARBA00004496"/>
    </source>
</evidence>
<dbReference type="SUPFAM" id="SSF46894">
    <property type="entry name" value="C-terminal effector domain of the bipartite response regulators"/>
    <property type="match status" value="1"/>
</dbReference>
<gene>
    <name evidence="8" type="ORF">GCM10011312_18410</name>
</gene>
<keyword evidence="2" id="KW-0963">Cytoplasm</keyword>
<dbReference type="SUPFAM" id="SSF48452">
    <property type="entry name" value="TPR-like"/>
    <property type="match status" value="1"/>
</dbReference>
<evidence type="ECO:0000256" key="6">
    <source>
        <dbReference type="PROSITE-ProRule" id="PRU00339"/>
    </source>
</evidence>
<evidence type="ECO:0000256" key="3">
    <source>
        <dbReference type="ARBA" id="ARBA00022737"/>
    </source>
</evidence>
<name>A0A8J2VB88_9FLAO</name>
<dbReference type="Pfam" id="PF13424">
    <property type="entry name" value="TPR_12"/>
    <property type="match status" value="1"/>
</dbReference>
<evidence type="ECO:0000256" key="7">
    <source>
        <dbReference type="SAM" id="Coils"/>
    </source>
</evidence>
<comment type="similarity">
    <text evidence="5">Belongs to the Rap family.</text>
</comment>
<dbReference type="InterPro" id="IPR019734">
    <property type="entry name" value="TPR_rpt"/>
</dbReference>
<dbReference type="PANTHER" id="PTHR46630:SF1">
    <property type="entry name" value="TETRATRICOPEPTIDE REPEAT PROTEIN 29"/>
    <property type="match status" value="1"/>
</dbReference>
<evidence type="ECO:0000256" key="4">
    <source>
        <dbReference type="ARBA" id="ARBA00022803"/>
    </source>
</evidence>
<comment type="caution">
    <text evidence="8">The sequence shown here is derived from an EMBL/GenBank/DDBJ whole genome shotgun (WGS) entry which is preliminary data.</text>
</comment>
<keyword evidence="3" id="KW-0677">Repeat</keyword>
<keyword evidence="4 6" id="KW-0802">TPR repeat</keyword>
<dbReference type="InterPro" id="IPR016032">
    <property type="entry name" value="Sig_transdc_resp-reg_C-effctor"/>
</dbReference>
<protein>
    <recommendedName>
        <fullName evidence="10">Tetratricopeptide repeat protein</fullName>
    </recommendedName>
</protein>
<feature type="coiled-coil region" evidence="7">
    <location>
        <begin position="273"/>
        <end position="382"/>
    </location>
</feature>
<keyword evidence="7" id="KW-0175">Coiled coil</keyword>
<proteinExistence type="inferred from homology"/>